<keyword evidence="3" id="KW-0378">Hydrolase</keyword>
<evidence type="ECO:0000313" key="7">
    <source>
        <dbReference type="EMBL" id="PIR38785.1"/>
    </source>
</evidence>
<evidence type="ECO:0000256" key="4">
    <source>
        <dbReference type="ARBA" id="ARBA00023080"/>
    </source>
</evidence>
<dbReference type="InterPro" id="IPR008181">
    <property type="entry name" value="dUTPase"/>
</dbReference>
<comment type="similarity">
    <text evidence="1">Belongs to the dUTPase family.</text>
</comment>
<dbReference type="InterPro" id="IPR033704">
    <property type="entry name" value="dUTPase_trimeric"/>
</dbReference>
<dbReference type="PANTHER" id="PTHR11241">
    <property type="entry name" value="DEOXYURIDINE 5'-TRIPHOSPHATE NUCLEOTIDOHYDROLASE"/>
    <property type="match status" value="1"/>
</dbReference>
<evidence type="ECO:0000256" key="3">
    <source>
        <dbReference type="ARBA" id="ARBA00022801"/>
    </source>
</evidence>
<comment type="caution">
    <text evidence="7">The sequence shown here is derived from an EMBL/GenBank/DDBJ whole genome shotgun (WGS) entry which is preliminary data.</text>
</comment>
<evidence type="ECO:0000259" key="6">
    <source>
        <dbReference type="Pfam" id="PF00692"/>
    </source>
</evidence>
<name>A0A2H0QYS5_9BACT</name>
<evidence type="ECO:0000256" key="5">
    <source>
        <dbReference type="ARBA" id="ARBA00047686"/>
    </source>
</evidence>
<comment type="catalytic activity">
    <reaction evidence="5">
        <text>dUTP + H2O = dUMP + diphosphate + H(+)</text>
        <dbReference type="Rhea" id="RHEA:10248"/>
        <dbReference type="ChEBI" id="CHEBI:15377"/>
        <dbReference type="ChEBI" id="CHEBI:15378"/>
        <dbReference type="ChEBI" id="CHEBI:33019"/>
        <dbReference type="ChEBI" id="CHEBI:61555"/>
        <dbReference type="ChEBI" id="CHEBI:246422"/>
        <dbReference type="EC" id="3.6.1.23"/>
    </reaction>
</comment>
<keyword evidence="4" id="KW-0546">Nucleotide metabolism</keyword>
<dbReference type="GO" id="GO:0006226">
    <property type="term" value="P:dUMP biosynthetic process"/>
    <property type="evidence" value="ECO:0007669"/>
    <property type="project" value="InterPro"/>
</dbReference>
<gene>
    <name evidence="7" type="ORF">COV34_00500</name>
</gene>
<dbReference type="GO" id="GO:0046081">
    <property type="term" value="P:dUTP catabolic process"/>
    <property type="evidence" value="ECO:0007669"/>
    <property type="project" value="InterPro"/>
</dbReference>
<dbReference type="EMBL" id="PCXL01000008">
    <property type="protein sequence ID" value="PIR38785.1"/>
    <property type="molecule type" value="Genomic_DNA"/>
</dbReference>
<reference evidence="7 8" key="1">
    <citation type="submission" date="2017-09" db="EMBL/GenBank/DDBJ databases">
        <title>Depth-based differentiation of microbial function through sediment-hosted aquifers and enrichment of novel symbionts in the deep terrestrial subsurface.</title>
        <authorList>
            <person name="Probst A.J."/>
            <person name="Ladd B."/>
            <person name="Jarett J.K."/>
            <person name="Geller-Mcgrath D.E."/>
            <person name="Sieber C.M."/>
            <person name="Emerson J.B."/>
            <person name="Anantharaman K."/>
            <person name="Thomas B.C."/>
            <person name="Malmstrom R."/>
            <person name="Stieglmeier M."/>
            <person name="Klingl A."/>
            <person name="Woyke T."/>
            <person name="Ryan C.M."/>
            <person name="Banfield J.F."/>
        </authorList>
    </citation>
    <scope>NUCLEOTIDE SEQUENCE [LARGE SCALE GENOMIC DNA]</scope>
    <source>
        <strain evidence="7">CG10_big_fil_rev_8_21_14_0_10_42_12</strain>
    </source>
</reference>
<dbReference type="EC" id="3.6.1.23" evidence="2"/>
<dbReference type="Proteomes" id="UP000231333">
    <property type="component" value="Unassembled WGS sequence"/>
</dbReference>
<evidence type="ECO:0000313" key="8">
    <source>
        <dbReference type="Proteomes" id="UP000231333"/>
    </source>
</evidence>
<dbReference type="GO" id="GO:0000287">
    <property type="term" value="F:magnesium ion binding"/>
    <property type="evidence" value="ECO:0007669"/>
    <property type="project" value="InterPro"/>
</dbReference>
<dbReference type="NCBIfam" id="NF001862">
    <property type="entry name" value="PRK00601.1"/>
    <property type="match status" value="1"/>
</dbReference>
<dbReference type="Gene3D" id="2.70.40.10">
    <property type="match status" value="1"/>
</dbReference>
<accession>A0A2H0QYS5</accession>
<evidence type="ECO:0000256" key="1">
    <source>
        <dbReference type="ARBA" id="ARBA00006581"/>
    </source>
</evidence>
<protein>
    <recommendedName>
        <fullName evidence="2">dUTP diphosphatase</fullName>
        <ecNumber evidence="2">3.6.1.23</ecNumber>
    </recommendedName>
</protein>
<dbReference type="InterPro" id="IPR029054">
    <property type="entry name" value="dUTPase-like"/>
</dbReference>
<dbReference type="PANTHER" id="PTHR11241:SF0">
    <property type="entry name" value="DEOXYURIDINE 5'-TRIPHOSPHATE NUCLEOTIDOHYDROLASE"/>
    <property type="match status" value="1"/>
</dbReference>
<dbReference type="CDD" id="cd07557">
    <property type="entry name" value="trimeric_dUTPase"/>
    <property type="match status" value="1"/>
</dbReference>
<dbReference type="SUPFAM" id="SSF51283">
    <property type="entry name" value="dUTPase-like"/>
    <property type="match status" value="1"/>
</dbReference>
<evidence type="ECO:0000256" key="2">
    <source>
        <dbReference type="ARBA" id="ARBA00012379"/>
    </source>
</evidence>
<dbReference type="Pfam" id="PF00692">
    <property type="entry name" value="dUTPase"/>
    <property type="match status" value="1"/>
</dbReference>
<dbReference type="GO" id="GO:0004170">
    <property type="term" value="F:dUTP diphosphatase activity"/>
    <property type="evidence" value="ECO:0007669"/>
    <property type="project" value="UniProtKB-EC"/>
</dbReference>
<organism evidence="7 8">
    <name type="scientific">Candidatus Zambryskibacteria bacterium CG10_big_fil_rev_8_21_14_0_10_42_12</name>
    <dbReference type="NCBI Taxonomy" id="1975115"/>
    <lineage>
        <taxon>Bacteria</taxon>
        <taxon>Candidatus Zambryskiibacteriota</taxon>
    </lineage>
</organism>
<dbReference type="NCBIfam" id="TIGR00576">
    <property type="entry name" value="dut"/>
    <property type="match status" value="1"/>
</dbReference>
<proteinExistence type="inferred from homology"/>
<sequence length="140" mass="15237">MQIKIKKLHPEATLPTYGRAGDAGMDLYAVEEARVVPGETAHIKTGLSFELPEGYAGLVWDKSGLSFKHGIKVIGGVLDSNYRGELILGVINLGKEAYTFEKGHKVSQMLIQKIERAEFIEADELSDTVRGEQGFGSSGK</sequence>
<dbReference type="InterPro" id="IPR036157">
    <property type="entry name" value="dUTPase-like_sf"/>
</dbReference>
<dbReference type="AlphaFoldDB" id="A0A2H0QYS5"/>
<feature type="domain" description="dUTPase-like" evidence="6">
    <location>
        <begin position="11"/>
        <end position="139"/>
    </location>
</feature>